<keyword evidence="1" id="KW-0812">Transmembrane</keyword>
<feature type="transmembrane region" description="Helical" evidence="1">
    <location>
        <begin position="92"/>
        <end position="117"/>
    </location>
</feature>
<keyword evidence="1" id="KW-1133">Transmembrane helix</keyword>
<dbReference type="PANTHER" id="PTHR34978">
    <property type="entry name" value="POSSIBLE SENSOR-TRANSDUCER PROTEIN BLAR"/>
    <property type="match status" value="1"/>
</dbReference>
<dbReference type="InterPro" id="IPR052173">
    <property type="entry name" value="Beta-lactam_resp_regulator"/>
</dbReference>
<evidence type="ECO:0000313" key="3">
    <source>
        <dbReference type="EMBL" id="MFC3139166.1"/>
    </source>
</evidence>
<dbReference type="Proteomes" id="UP001595621">
    <property type="component" value="Unassembled WGS sequence"/>
</dbReference>
<evidence type="ECO:0000259" key="2">
    <source>
        <dbReference type="Pfam" id="PF05569"/>
    </source>
</evidence>
<dbReference type="CDD" id="cd07341">
    <property type="entry name" value="M56_BlaR1_MecR1_like"/>
    <property type="match status" value="1"/>
</dbReference>
<proteinExistence type="predicted"/>
<keyword evidence="1" id="KW-0472">Membrane</keyword>
<name>A0ABV7GI62_9GAMM</name>
<dbReference type="InterPro" id="IPR008756">
    <property type="entry name" value="Peptidase_M56"/>
</dbReference>
<evidence type="ECO:0000313" key="4">
    <source>
        <dbReference type="Proteomes" id="UP001595621"/>
    </source>
</evidence>
<organism evidence="3 4">
    <name type="scientific">Shewanella submarina</name>
    <dbReference type="NCBI Taxonomy" id="2016376"/>
    <lineage>
        <taxon>Bacteria</taxon>
        <taxon>Pseudomonadati</taxon>
        <taxon>Pseudomonadota</taxon>
        <taxon>Gammaproteobacteria</taxon>
        <taxon>Alteromonadales</taxon>
        <taxon>Shewanellaceae</taxon>
        <taxon>Shewanella</taxon>
    </lineage>
</organism>
<accession>A0ABV7GI62</accession>
<dbReference type="Pfam" id="PF05569">
    <property type="entry name" value="Peptidase_M56"/>
    <property type="match status" value="1"/>
</dbReference>
<evidence type="ECO:0000256" key="1">
    <source>
        <dbReference type="SAM" id="Phobius"/>
    </source>
</evidence>
<dbReference type="RefSeq" id="WP_248936758.1">
    <property type="nucleotide sequence ID" value="NZ_JAKILF010000006.1"/>
</dbReference>
<dbReference type="EMBL" id="JBHRTD010000015">
    <property type="protein sequence ID" value="MFC3139166.1"/>
    <property type="molecule type" value="Genomic_DNA"/>
</dbReference>
<dbReference type="PANTHER" id="PTHR34978:SF3">
    <property type="entry name" value="SLR0241 PROTEIN"/>
    <property type="match status" value="1"/>
</dbReference>
<feature type="domain" description="Peptidase M56" evidence="2">
    <location>
        <begin position="6"/>
        <end position="255"/>
    </location>
</feature>
<keyword evidence="4" id="KW-1185">Reference proteome</keyword>
<feature type="transmembrane region" description="Helical" evidence="1">
    <location>
        <begin position="28"/>
        <end position="47"/>
    </location>
</feature>
<comment type="caution">
    <text evidence="3">The sequence shown here is derived from an EMBL/GenBank/DDBJ whole genome shotgun (WGS) entry which is preliminary data.</text>
</comment>
<sequence length="543" mass="60322">MDYIITNTVISLTVLGCLVWLKDAPARVGFYLLMSALLSWFVPWQLIPSITIFPPVDSSALTIELFNISNPMTVLENRQSHPQTPGVTADNISYFTVWNALFLVTAIGAMLFAFRLFHYFTLLSRLHRNSSECEQMTAASSQYPIRVSRLATPAIATGLFKPTIWVDSAMSQRQELGSVLLHETTHIKHGDIFWVWIICLTESLFWWNPLCRVLARKARQQLEISCDEHCFDVLSDRYQHDLASLLLSPCTSSSTGAGHGGPVLNITHSQNFNVQRIKLLNKEKVMKSTHIGMILMALSASAVVAAAQLTEDGHAVTPAAGQSTDNHATANYESQFDELLKMSAGAKSHDAEELAQVASGVMSWQQGRTRLSGSEENMMNINSFTIFSHVLHKAGRYQEVLDAYEVWFPEGTSVPLFLNNVKAITYLKLQQPEFAAKEMEALGNGLGERVHGGSLRMLARAYIDMGEFEKALATLAHPNAIKDAQTNASAELQHNLLKYFIYTQQRDTEQAELVKAELPEKYAHNTAALPELGIPGSPLLKKI</sequence>
<feature type="transmembrane region" description="Helical" evidence="1">
    <location>
        <begin position="6"/>
        <end position="21"/>
    </location>
</feature>
<protein>
    <submittedName>
        <fullName evidence="3">M56 family metallopeptidase</fullName>
    </submittedName>
</protein>
<gene>
    <name evidence="3" type="ORF">ACFOE0_13345</name>
</gene>
<reference evidence="4" key="1">
    <citation type="journal article" date="2019" name="Int. J. Syst. Evol. Microbiol.">
        <title>The Global Catalogue of Microorganisms (GCM) 10K type strain sequencing project: providing services to taxonomists for standard genome sequencing and annotation.</title>
        <authorList>
            <consortium name="The Broad Institute Genomics Platform"/>
            <consortium name="The Broad Institute Genome Sequencing Center for Infectious Disease"/>
            <person name="Wu L."/>
            <person name="Ma J."/>
        </authorList>
    </citation>
    <scope>NUCLEOTIDE SEQUENCE [LARGE SCALE GENOMIC DNA]</scope>
    <source>
        <strain evidence="4">KCTC 52277</strain>
    </source>
</reference>